<dbReference type="PANTHER" id="PTHR47723:SF23">
    <property type="entry name" value="REVERSE TRANSCRIPTASE-LIKE PROTEIN"/>
    <property type="match status" value="1"/>
</dbReference>
<evidence type="ECO:0000313" key="3">
    <source>
        <dbReference type="Proteomes" id="UP000826656"/>
    </source>
</evidence>
<accession>A0ABQ7U5I6</accession>
<name>A0ABQ7U5I6_SOLTU</name>
<gene>
    <name evidence="2" type="ORF">KY290_034644</name>
</gene>
<dbReference type="InterPro" id="IPR044730">
    <property type="entry name" value="RNase_H-like_dom_plant"/>
</dbReference>
<sequence>MTLMRATEFKHMTDSPIISPNRIDIKIRWFPPTTNAFKLNIDRAFYKDSQMGGIGGVIRNSHGNWVAGFREKIYALTHVMAELKALETGLQVALDRLLLRRLGNPVLRHNFRQGNKLADFLAKEGSKLNTTNETAILETTPPGATPILQADKDGVVTNRQLSVSTSTKLAMFGNQNVLRNDVTSTDAIITSTVATILEDRDATISPTNVVMF</sequence>
<reference evidence="2 3" key="1">
    <citation type="journal article" date="2021" name="bioRxiv">
        <title>Chromosome-scale and haplotype-resolved genome assembly of a tetraploid potato cultivar.</title>
        <authorList>
            <person name="Sun H."/>
            <person name="Jiao W.-B."/>
            <person name="Krause K."/>
            <person name="Campoy J.A."/>
            <person name="Goel M."/>
            <person name="Folz-Donahue K."/>
            <person name="Kukat C."/>
            <person name="Huettel B."/>
            <person name="Schneeberger K."/>
        </authorList>
    </citation>
    <scope>NUCLEOTIDE SEQUENCE [LARGE SCALE GENOMIC DNA]</scope>
    <source>
        <strain evidence="2">SolTubOtavaFocal</strain>
        <tissue evidence="2">Leaves</tissue>
    </source>
</reference>
<comment type="caution">
    <text evidence="2">The sequence shown here is derived from an EMBL/GenBank/DDBJ whole genome shotgun (WGS) entry which is preliminary data.</text>
</comment>
<feature type="domain" description="RNase H type-1" evidence="1">
    <location>
        <begin position="40"/>
        <end position="96"/>
    </location>
</feature>
<keyword evidence="3" id="KW-1185">Reference proteome</keyword>
<dbReference type="InterPro" id="IPR002156">
    <property type="entry name" value="RNaseH_domain"/>
</dbReference>
<proteinExistence type="predicted"/>
<organism evidence="2 3">
    <name type="scientific">Solanum tuberosum</name>
    <name type="common">Potato</name>
    <dbReference type="NCBI Taxonomy" id="4113"/>
    <lineage>
        <taxon>Eukaryota</taxon>
        <taxon>Viridiplantae</taxon>
        <taxon>Streptophyta</taxon>
        <taxon>Embryophyta</taxon>
        <taxon>Tracheophyta</taxon>
        <taxon>Spermatophyta</taxon>
        <taxon>Magnoliopsida</taxon>
        <taxon>eudicotyledons</taxon>
        <taxon>Gunneridae</taxon>
        <taxon>Pentapetalae</taxon>
        <taxon>asterids</taxon>
        <taxon>lamiids</taxon>
        <taxon>Solanales</taxon>
        <taxon>Solanaceae</taxon>
        <taxon>Solanoideae</taxon>
        <taxon>Solaneae</taxon>
        <taxon>Solanum</taxon>
    </lineage>
</organism>
<dbReference type="Gene3D" id="3.30.420.10">
    <property type="entry name" value="Ribonuclease H-like superfamily/Ribonuclease H"/>
    <property type="match status" value="1"/>
</dbReference>
<dbReference type="InterPro" id="IPR036397">
    <property type="entry name" value="RNaseH_sf"/>
</dbReference>
<evidence type="ECO:0000313" key="2">
    <source>
        <dbReference type="EMBL" id="KAH0741601.1"/>
    </source>
</evidence>
<dbReference type="InterPro" id="IPR012337">
    <property type="entry name" value="RNaseH-like_sf"/>
</dbReference>
<dbReference type="EMBL" id="JAIVGD010000026">
    <property type="protein sequence ID" value="KAH0741601.1"/>
    <property type="molecule type" value="Genomic_DNA"/>
</dbReference>
<dbReference type="InterPro" id="IPR053151">
    <property type="entry name" value="RNase_H-like"/>
</dbReference>
<dbReference type="SUPFAM" id="SSF53098">
    <property type="entry name" value="Ribonuclease H-like"/>
    <property type="match status" value="1"/>
</dbReference>
<dbReference type="PANTHER" id="PTHR47723">
    <property type="entry name" value="OS05G0353850 PROTEIN"/>
    <property type="match status" value="1"/>
</dbReference>
<dbReference type="Pfam" id="PF13456">
    <property type="entry name" value="RVT_3"/>
    <property type="match status" value="1"/>
</dbReference>
<dbReference type="Proteomes" id="UP000826656">
    <property type="component" value="Unassembled WGS sequence"/>
</dbReference>
<protein>
    <recommendedName>
        <fullName evidence="1">RNase H type-1 domain-containing protein</fullName>
    </recommendedName>
</protein>
<evidence type="ECO:0000259" key="1">
    <source>
        <dbReference type="Pfam" id="PF13456"/>
    </source>
</evidence>
<dbReference type="CDD" id="cd06222">
    <property type="entry name" value="RNase_H_like"/>
    <property type="match status" value="1"/>
</dbReference>